<dbReference type="Gene3D" id="1.10.260.40">
    <property type="entry name" value="lambda repressor-like DNA-binding domains"/>
    <property type="match status" value="1"/>
</dbReference>
<dbReference type="InterPro" id="IPR010982">
    <property type="entry name" value="Lambda_DNA-bd_dom_sf"/>
</dbReference>
<evidence type="ECO:0000313" key="2">
    <source>
        <dbReference type="EMBL" id="GAA0508307.1"/>
    </source>
</evidence>
<protein>
    <recommendedName>
        <fullName evidence="1">HTH cro/C1-type domain-containing protein</fullName>
    </recommendedName>
</protein>
<dbReference type="RefSeq" id="WP_009948174.1">
    <property type="nucleotide sequence ID" value="NZ_BAAAGS010000002.1"/>
</dbReference>
<comment type="caution">
    <text evidence="2">The sequence shown here is derived from an EMBL/GenBank/DDBJ whole genome shotgun (WGS) entry which is preliminary data.</text>
</comment>
<dbReference type="SMART" id="SM00530">
    <property type="entry name" value="HTH_XRE"/>
    <property type="match status" value="1"/>
</dbReference>
<accession>A0ABN1BZ72</accession>
<feature type="domain" description="HTH cro/C1-type" evidence="1">
    <location>
        <begin position="11"/>
        <end position="64"/>
    </location>
</feature>
<organism evidence="2 3">
    <name type="scientific">Saccharopolyspora erythraea</name>
    <name type="common">Streptomyces erythraeus</name>
    <dbReference type="NCBI Taxonomy" id="1836"/>
    <lineage>
        <taxon>Bacteria</taxon>
        <taxon>Bacillati</taxon>
        <taxon>Actinomycetota</taxon>
        <taxon>Actinomycetes</taxon>
        <taxon>Pseudonocardiales</taxon>
        <taxon>Pseudonocardiaceae</taxon>
        <taxon>Saccharopolyspora</taxon>
    </lineage>
</organism>
<dbReference type="CDD" id="cd00093">
    <property type="entry name" value="HTH_XRE"/>
    <property type="match status" value="1"/>
</dbReference>
<keyword evidence="3" id="KW-1185">Reference proteome</keyword>
<evidence type="ECO:0000259" key="1">
    <source>
        <dbReference type="PROSITE" id="PS50943"/>
    </source>
</evidence>
<dbReference type="InterPro" id="IPR001387">
    <property type="entry name" value="Cro/C1-type_HTH"/>
</dbReference>
<dbReference type="SUPFAM" id="SSF47413">
    <property type="entry name" value="lambda repressor-like DNA-binding domains"/>
    <property type="match status" value="1"/>
</dbReference>
<reference evidence="2 3" key="1">
    <citation type="journal article" date="2019" name="Int. J. Syst. Evol. Microbiol.">
        <title>The Global Catalogue of Microorganisms (GCM) 10K type strain sequencing project: providing services to taxonomists for standard genome sequencing and annotation.</title>
        <authorList>
            <consortium name="The Broad Institute Genomics Platform"/>
            <consortium name="The Broad Institute Genome Sequencing Center for Infectious Disease"/>
            <person name="Wu L."/>
            <person name="Ma J."/>
        </authorList>
    </citation>
    <scope>NUCLEOTIDE SEQUENCE [LARGE SCALE GENOMIC DNA]</scope>
    <source>
        <strain evidence="2 3">JCM 10303</strain>
    </source>
</reference>
<evidence type="ECO:0000313" key="3">
    <source>
        <dbReference type="Proteomes" id="UP001500729"/>
    </source>
</evidence>
<proteinExistence type="predicted"/>
<name>A0ABN1BZ72_SACER</name>
<dbReference type="PROSITE" id="PS50943">
    <property type="entry name" value="HTH_CROC1"/>
    <property type="match status" value="1"/>
</dbReference>
<dbReference type="EMBL" id="BAAAGS010000002">
    <property type="protein sequence ID" value="GAA0508307.1"/>
    <property type="molecule type" value="Genomic_DNA"/>
</dbReference>
<dbReference type="Pfam" id="PF01381">
    <property type="entry name" value="HTH_3"/>
    <property type="match status" value="1"/>
</dbReference>
<sequence length="688" mass="74697">MCSTKDFGSTLEARMRIRGLSRKQFADLVGVTAAAVSSWTTGRVTPGTETMRRIEEVLGSSNESDGADGGTLTAGPGTLAWYHRPAHRDGGRELGNAAAFAFDTDLAVLAREATQNSLDERFDGSEPVRVRYALHEITDERLRSFLEALRWDEIEPHVEAAASPSNKVGRILERGLADLRENDRLVLLRIDDHNACGLTGPDYDDGRFSAVIRRQLDSRKESPNAGGSYGLGKAVLWATSKLGLVLVNSHLSEPHEGLRGNRMIGRLELPWRRAEGGEWAGPAWFGEPDPERGGATRSWWGDTATARRLHLERTDESPGTSFLIVGAHDPSGEADALEEMHDALVKALANNFWASMVARTSQAPMLEASVVAERDGEVVVPEQRVDPYLFEPTMTRALQAFLDGRTTSELTAKHDVARVDVPLAVPRRKDEDSGSAHSHAAVLLVALADVVGGTPNRLVGMRGNRMVVVEGKIPDMPLGAPPVQAVLLAGRAAGGEGADAAEGFLRAAEPPEHNDWKRTDDLTSTYARGAATRITEFRRAWKEAVHRLIRPTEEAKDDVPPALAGLLDLDAPPARRSPGYPTVNDIDGAVQRDGSWRIQVDVQLPVREDSWVLEPILRFATRSGPKPVVKWLLEPTLNCELAESGALVFSKGARHAGFVGTSDPSSHPVTADMAVVEVELRRTSEVSP</sequence>
<dbReference type="Proteomes" id="UP001500729">
    <property type="component" value="Unassembled WGS sequence"/>
</dbReference>
<gene>
    <name evidence="2" type="ORF">GCM10009533_03850</name>
</gene>